<dbReference type="InterPro" id="IPR050764">
    <property type="entry name" value="CbbQ/NirQ/NorQ/GpvN"/>
</dbReference>
<dbReference type="SUPFAM" id="SSF52540">
    <property type="entry name" value="P-loop containing nucleoside triphosphate hydrolases"/>
    <property type="match status" value="1"/>
</dbReference>
<feature type="domain" description="AAA+ ATPase" evidence="1">
    <location>
        <begin position="67"/>
        <end position="221"/>
    </location>
</feature>
<dbReference type="CDD" id="cd00009">
    <property type="entry name" value="AAA"/>
    <property type="match status" value="1"/>
</dbReference>
<name>X1GCD1_9ZZZZ</name>
<dbReference type="PANTHER" id="PTHR42759">
    <property type="entry name" value="MOXR FAMILY PROTEIN"/>
    <property type="match status" value="1"/>
</dbReference>
<dbReference type="InterPro" id="IPR027417">
    <property type="entry name" value="P-loop_NTPase"/>
</dbReference>
<proteinExistence type="predicted"/>
<organism evidence="2">
    <name type="scientific">marine sediment metagenome</name>
    <dbReference type="NCBI Taxonomy" id="412755"/>
    <lineage>
        <taxon>unclassified sequences</taxon>
        <taxon>metagenomes</taxon>
        <taxon>ecological metagenomes</taxon>
    </lineage>
</organism>
<dbReference type="AlphaFoldDB" id="X1GCD1"/>
<accession>X1GCD1</accession>
<dbReference type="GO" id="GO:0005524">
    <property type="term" value="F:ATP binding"/>
    <property type="evidence" value="ECO:0007669"/>
    <property type="project" value="InterPro"/>
</dbReference>
<dbReference type="GO" id="GO:0016887">
    <property type="term" value="F:ATP hydrolysis activity"/>
    <property type="evidence" value="ECO:0007669"/>
    <property type="project" value="InterPro"/>
</dbReference>
<protein>
    <recommendedName>
        <fullName evidence="1">AAA+ ATPase domain-containing protein</fullName>
    </recommendedName>
</protein>
<dbReference type="Pfam" id="PF07728">
    <property type="entry name" value="AAA_5"/>
    <property type="match status" value="1"/>
</dbReference>
<dbReference type="InterPro" id="IPR011704">
    <property type="entry name" value="ATPase_dyneun-rel_AAA"/>
</dbReference>
<dbReference type="PANTHER" id="PTHR42759:SF1">
    <property type="entry name" value="MAGNESIUM-CHELATASE SUBUNIT CHLD"/>
    <property type="match status" value="1"/>
</dbReference>
<evidence type="ECO:0000259" key="1">
    <source>
        <dbReference type="SMART" id="SM00382"/>
    </source>
</evidence>
<dbReference type="Gene3D" id="3.40.50.300">
    <property type="entry name" value="P-loop containing nucleotide triphosphate hydrolases"/>
    <property type="match status" value="1"/>
</dbReference>
<dbReference type="EMBL" id="BARU01006957">
    <property type="protein sequence ID" value="GAH39259.1"/>
    <property type="molecule type" value="Genomic_DNA"/>
</dbReference>
<gene>
    <name evidence="2" type="ORF">S03H2_13709</name>
</gene>
<dbReference type="SMART" id="SM00382">
    <property type="entry name" value="AAA"/>
    <property type="match status" value="1"/>
</dbReference>
<feature type="non-terminal residue" evidence="2">
    <location>
        <position position="267"/>
    </location>
</feature>
<comment type="caution">
    <text evidence="2">The sequence shown here is derived from an EMBL/GenBank/DDBJ whole genome shotgun (WGS) entry which is preliminary data.</text>
</comment>
<evidence type="ECO:0000313" key="2">
    <source>
        <dbReference type="EMBL" id="GAH39259.1"/>
    </source>
</evidence>
<sequence>MTIEDKRKEIQGLIKDLAILEKQMNIYISQSYFNSQPIVSLNFFDPNKKVVDLIFKLSDVLLIGALTQSPVLLSGSSGSGKTLLAERMAEFLFGTNGYSRKNITPDMNEQDFIDIDFGVIKDGGTLKEAMKADALFDNPCLIIDEANRAPPIVQNRLMQILENNIDLKSKIIHAGVLLEKNLYYHWNILTLNYGVEYTGTSAVDRALKDRVTLDIPIDNFPPNLDDQIMMIRGSLVSDEVEKPSSVDNLIYQIYQKLDNLQLSLEAE</sequence>
<dbReference type="InterPro" id="IPR003593">
    <property type="entry name" value="AAA+_ATPase"/>
</dbReference>
<reference evidence="2" key="1">
    <citation type="journal article" date="2014" name="Front. Microbiol.">
        <title>High frequency of phylogenetically diverse reductive dehalogenase-homologous genes in deep subseafloor sedimentary metagenomes.</title>
        <authorList>
            <person name="Kawai M."/>
            <person name="Futagami T."/>
            <person name="Toyoda A."/>
            <person name="Takaki Y."/>
            <person name="Nishi S."/>
            <person name="Hori S."/>
            <person name="Arai W."/>
            <person name="Tsubouchi T."/>
            <person name="Morono Y."/>
            <person name="Uchiyama I."/>
            <person name="Ito T."/>
            <person name="Fujiyama A."/>
            <person name="Inagaki F."/>
            <person name="Takami H."/>
        </authorList>
    </citation>
    <scope>NUCLEOTIDE SEQUENCE</scope>
    <source>
        <strain evidence="2">Expedition CK06-06</strain>
    </source>
</reference>